<protein>
    <submittedName>
        <fullName evidence="1">Uncharacterized protein</fullName>
    </submittedName>
</protein>
<gene>
    <name evidence="1" type="ORF">UFOVP58_188</name>
</gene>
<evidence type="ECO:0000313" key="1">
    <source>
        <dbReference type="EMBL" id="CAB4125636.1"/>
    </source>
</evidence>
<sequence length="68" mass="7991">MNQFVRDHAEHCDSYVGNVHFDKTYEEQQRLWVEKFAELVAEDCIAIVERHGSLFASVYIVDRFGVIE</sequence>
<organism evidence="1">
    <name type="scientific">uncultured Caudovirales phage</name>
    <dbReference type="NCBI Taxonomy" id="2100421"/>
    <lineage>
        <taxon>Viruses</taxon>
        <taxon>Duplodnaviria</taxon>
        <taxon>Heunggongvirae</taxon>
        <taxon>Uroviricota</taxon>
        <taxon>Caudoviricetes</taxon>
        <taxon>Peduoviridae</taxon>
        <taxon>Maltschvirus</taxon>
        <taxon>Maltschvirus maltsch</taxon>
    </lineage>
</organism>
<dbReference type="EMBL" id="LR796186">
    <property type="protein sequence ID" value="CAB4125636.1"/>
    <property type="molecule type" value="Genomic_DNA"/>
</dbReference>
<proteinExistence type="predicted"/>
<reference evidence="1" key="1">
    <citation type="submission" date="2020-04" db="EMBL/GenBank/DDBJ databases">
        <authorList>
            <person name="Chiriac C."/>
            <person name="Salcher M."/>
            <person name="Ghai R."/>
            <person name="Kavagutti S V."/>
        </authorList>
    </citation>
    <scope>NUCLEOTIDE SEQUENCE</scope>
</reference>
<name>A0A6J5KX38_9CAUD</name>
<accession>A0A6J5KX38</accession>